<feature type="region of interest" description="Disordered" evidence="1">
    <location>
        <begin position="1"/>
        <end position="24"/>
    </location>
</feature>
<dbReference type="Gene3D" id="1.25.40.10">
    <property type="entry name" value="Tetratricopeptide repeat domain"/>
    <property type="match status" value="1"/>
</dbReference>
<evidence type="ECO:0000259" key="3">
    <source>
        <dbReference type="Pfam" id="PF25000"/>
    </source>
</evidence>
<gene>
    <name evidence="4" type="ORF">COCHEDRAFT_1227416</name>
</gene>
<dbReference type="Pfam" id="PF00931">
    <property type="entry name" value="NB-ARC"/>
    <property type="match status" value="1"/>
</dbReference>
<dbReference type="Gene3D" id="3.40.50.300">
    <property type="entry name" value="P-loop containing nucleotide triphosphate hydrolases"/>
    <property type="match status" value="1"/>
</dbReference>
<evidence type="ECO:0000259" key="2">
    <source>
        <dbReference type="Pfam" id="PF00931"/>
    </source>
</evidence>
<keyword evidence="5" id="KW-1185">Reference proteome</keyword>
<evidence type="ECO:0000256" key="1">
    <source>
        <dbReference type="SAM" id="MobiDB-lite"/>
    </source>
</evidence>
<dbReference type="InterPro" id="IPR056681">
    <property type="entry name" value="DUF7779"/>
</dbReference>
<name>M2TNV2_COCH5</name>
<dbReference type="OMA" id="ESWSMDE"/>
<dbReference type="AlphaFoldDB" id="M2TNV2"/>
<dbReference type="Pfam" id="PF13424">
    <property type="entry name" value="TPR_12"/>
    <property type="match status" value="1"/>
</dbReference>
<protein>
    <submittedName>
        <fullName evidence="4">Uncharacterized protein</fullName>
    </submittedName>
</protein>
<feature type="domain" description="DUF7779" evidence="3">
    <location>
        <begin position="348"/>
        <end position="443"/>
    </location>
</feature>
<dbReference type="eggNOG" id="KOG1840">
    <property type="taxonomic scope" value="Eukaryota"/>
</dbReference>
<evidence type="ECO:0000313" key="5">
    <source>
        <dbReference type="Proteomes" id="UP000016936"/>
    </source>
</evidence>
<dbReference type="PANTHER" id="PTHR46082:SF6">
    <property type="entry name" value="AAA+ ATPASE DOMAIN-CONTAINING PROTEIN-RELATED"/>
    <property type="match status" value="1"/>
</dbReference>
<proteinExistence type="predicted"/>
<accession>M2TNV2</accession>
<dbReference type="InterPro" id="IPR053137">
    <property type="entry name" value="NLR-like"/>
</dbReference>
<dbReference type="GO" id="GO:0043531">
    <property type="term" value="F:ADP binding"/>
    <property type="evidence" value="ECO:0007669"/>
    <property type="project" value="InterPro"/>
</dbReference>
<dbReference type="Proteomes" id="UP000016936">
    <property type="component" value="Unassembled WGS sequence"/>
</dbReference>
<dbReference type="SUPFAM" id="SSF52540">
    <property type="entry name" value="P-loop containing nucleoside triphosphate hydrolases"/>
    <property type="match status" value="1"/>
</dbReference>
<dbReference type="InterPro" id="IPR027417">
    <property type="entry name" value="P-loop_NTPase"/>
</dbReference>
<dbReference type="HOGENOM" id="CLU_474049_0_0_1"/>
<dbReference type="STRING" id="701091.M2TNV2"/>
<dbReference type="OrthoDB" id="3691648at2759"/>
<reference evidence="5" key="2">
    <citation type="journal article" date="2013" name="PLoS Genet.">
        <title>Comparative genome structure, secondary metabolite, and effector coding capacity across Cochliobolus pathogens.</title>
        <authorList>
            <person name="Condon B.J."/>
            <person name="Leng Y."/>
            <person name="Wu D."/>
            <person name="Bushley K.E."/>
            <person name="Ohm R.A."/>
            <person name="Otillar R."/>
            <person name="Martin J."/>
            <person name="Schackwitz W."/>
            <person name="Grimwood J."/>
            <person name="MohdZainudin N."/>
            <person name="Xue C."/>
            <person name="Wang R."/>
            <person name="Manning V.A."/>
            <person name="Dhillon B."/>
            <person name="Tu Z.J."/>
            <person name="Steffenson B.J."/>
            <person name="Salamov A."/>
            <person name="Sun H."/>
            <person name="Lowry S."/>
            <person name="LaButti K."/>
            <person name="Han J."/>
            <person name="Copeland A."/>
            <person name="Lindquist E."/>
            <person name="Barry K."/>
            <person name="Schmutz J."/>
            <person name="Baker S.E."/>
            <person name="Ciuffetti L.M."/>
            <person name="Grigoriev I.V."/>
            <person name="Zhong S."/>
            <person name="Turgeon B.G."/>
        </authorList>
    </citation>
    <scope>NUCLEOTIDE SEQUENCE [LARGE SCALE GENOMIC DNA]</scope>
    <source>
        <strain evidence="5">C5 / ATCC 48332 / race O</strain>
    </source>
</reference>
<sequence>MSPQNPPAQPESGRSSEGRIHQGGSCFRDTYVRDKAYVFQGNSVVHISAPSSSPVATRPDFDGHFAYAASEPVKAFVPRSSLHDKIHTQLTRVATDNSTKTLVVWGLGGSGKTQLVLDYTQKRREEKYYKSTIWIEADRKESLERDFVRLYQILFPEHTPAGSNSEMTSVEHAVTGVKSWFAGRQGRRLMVFDGADTIEDANADGYIDIKHFIPSTASLDVIITTRNSRAKDMTRLEGVEVGKMEAGQAVELFRNYAHLPHFDATVRDEVMHIVKKLGCLALAVTLAATYVGLTPRLRSNIKAYLPEYQQRRQELLQHKPESLVHQYNKSVLTTWETSYAAVSNQCIEASILMTILSFLSSDEIYVELFCPETENGVLEQIGETGVSWKRLVSPKQPVTKYKIEDWFKELERYSLIQWNDKKQGYVMHKLVHAWGYERLTTKEKGKYSQAAFGLIMETIEGCGRVTDNKFRLMPRVIANLTIMIREQGNIDKKADMQKVVLEKFSRILGENDSHTIWAMSNLAKTLRQQRYLEEAAEMQKKVLEKQKQKLGEDHPCTIGAMNNLANTLRQQGYLEAAAEMQQKVLEKQTQKWGENHPCTIRAAHNLAATLSDQGYLDKAVEMQIKVQEKCRQVLGDDHLTTIEARKNLNITLNRQKPNKKQCS</sequence>
<reference evidence="4 5" key="1">
    <citation type="journal article" date="2012" name="PLoS Pathog.">
        <title>Diverse lifestyles and strategies of plant pathogenesis encoded in the genomes of eighteen Dothideomycetes fungi.</title>
        <authorList>
            <person name="Ohm R.A."/>
            <person name="Feau N."/>
            <person name="Henrissat B."/>
            <person name="Schoch C.L."/>
            <person name="Horwitz B.A."/>
            <person name="Barry K.W."/>
            <person name="Condon B.J."/>
            <person name="Copeland A.C."/>
            <person name="Dhillon B."/>
            <person name="Glaser F."/>
            <person name="Hesse C.N."/>
            <person name="Kosti I."/>
            <person name="LaButti K."/>
            <person name="Lindquist E.A."/>
            <person name="Lucas S."/>
            <person name="Salamov A.A."/>
            <person name="Bradshaw R.E."/>
            <person name="Ciuffetti L."/>
            <person name="Hamelin R.C."/>
            <person name="Kema G.H.J."/>
            <person name="Lawrence C."/>
            <person name="Scott J.A."/>
            <person name="Spatafora J.W."/>
            <person name="Turgeon B.G."/>
            <person name="de Wit P.J.G.M."/>
            <person name="Zhong S."/>
            <person name="Goodwin S.B."/>
            <person name="Grigoriev I.V."/>
        </authorList>
    </citation>
    <scope>NUCLEOTIDE SEQUENCE [LARGE SCALE GENOMIC DNA]</scope>
    <source>
        <strain evidence="5">C5 / ATCC 48332 / race O</strain>
    </source>
</reference>
<dbReference type="EMBL" id="KB445581">
    <property type="protein sequence ID" value="EMD88214.1"/>
    <property type="molecule type" value="Genomic_DNA"/>
</dbReference>
<dbReference type="InterPro" id="IPR002182">
    <property type="entry name" value="NB-ARC"/>
</dbReference>
<dbReference type="PANTHER" id="PTHR46082">
    <property type="entry name" value="ATP/GTP-BINDING PROTEIN-RELATED"/>
    <property type="match status" value="1"/>
</dbReference>
<dbReference type="SUPFAM" id="SSF48452">
    <property type="entry name" value="TPR-like"/>
    <property type="match status" value="1"/>
</dbReference>
<feature type="domain" description="NB-ARC" evidence="2">
    <location>
        <begin position="84"/>
        <end position="257"/>
    </location>
</feature>
<dbReference type="Pfam" id="PF25000">
    <property type="entry name" value="DUF7779"/>
    <property type="match status" value="1"/>
</dbReference>
<evidence type="ECO:0000313" key="4">
    <source>
        <dbReference type="EMBL" id="EMD88214.1"/>
    </source>
</evidence>
<dbReference type="Pfam" id="PF13374">
    <property type="entry name" value="TPR_10"/>
    <property type="match status" value="1"/>
</dbReference>
<organism evidence="4 5">
    <name type="scientific">Cochliobolus heterostrophus (strain C5 / ATCC 48332 / race O)</name>
    <name type="common">Southern corn leaf blight fungus</name>
    <name type="synonym">Bipolaris maydis</name>
    <dbReference type="NCBI Taxonomy" id="701091"/>
    <lineage>
        <taxon>Eukaryota</taxon>
        <taxon>Fungi</taxon>
        <taxon>Dikarya</taxon>
        <taxon>Ascomycota</taxon>
        <taxon>Pezizomycotina</taxon>
        <taxon>Dothideomycetes</taxon>
        <taxon>Pleosporomycetidae</taxon>
        <taxon>Pleosporales</taxon>
        <taxon>Pleosporineae</taxon>
        <taxon>Pleosporaceae</taxon>
        <taxon>Bipolaris</taxon>
    </lineage>
</organism>
<dbReference type="InterPro" id="IPR011990">
    <property type="entry name" value="TPR-like_helical_dom_sf"/>
</dbReference>